<keyword evidence="1" id="KW-1133">Transmembrane helix</keyword>
<dbReference type="EMBL" id="JAPMLT010000007">
    <property type="protein sequence ID" value="MCX7570842.1"/>
    <property type="molecule type" value="Genomic_DNA"/>
</dbReference>
<accession>A0ABT3X1N9</accession>
<feature type="transmembrane region" description="Helical" evidence="1">
    <location>
        <begin position="209"/>
        <end position="226"/>
    </location>
</feature>
<feature type="transmembrane region" description="Helical" evidence="1">
    <location>
        <begin position="179"/>
        <end position="197"/>
    </location>
</feature>
<evidence type="ECO:0000256" key="1">
    <source>
        <dbReference type="SAM" id="Phobius"/>
    </source>
</evidence>
<feature type="transmembrane region" description="Helical" evidence="1">
    <location>
        <begin position="94"/>
        <end position="112"/>
    </location>
</feature>
<name>A0ABT3X1N9_9BACL</name>
<feature type="transmembrane region" description="Helical" evidence="1">
    <location>
        <begin position="154"/>
        <end position="172"/>
    </location>
</feature>
<keyword evidence="3" id="KW-1185">Reference proteome</keyword>
<evidence type="ECO:0000313" key="2">
    <source>
        <dbReference type="EMBL" id="MCX7570842.1"/>
    </source>
</evidence>
<sequence length="297" mass="33059">MNQQEKKIIIQEIRTWRDSKLLPAEYCDFLLNLYAEGDSFSAEEQNRPRKNNRTNGGGEGLRQFFNSQASLVLLVMGVLLLFVIFAFNFTLFPLPMQIGVLALVTVVVYFLAIRSGQGPALKRLAWTATSAVLVAVDGYFYLSKTGLIESRGSVIGVMSVVFLLWVLTGGIGRSRLISGIGWGGLLLMYAMLIERIAEIGSSPYGVQHFYWLIPAILSLVLAYLLGRGRVYIAPVFFVLGLLSLFGPDLRLLVYGGSMDFFIQAIIFLKLAVLISVVIVFRLDLKNWWDGTSVEIGR</sequence>
<organism evidence="2 3">
    <name type="scientific">Tumebacillus lacus</name>
    <dbReference type="NCBI Taxonomy" id="2995335"/>
    <lineage>
        <taxon>Bacteria</taxon>
        <taxon>Bacillati</taxon>
        <taxon>Bacillota</taxon>
        <taxon>Bacilli</taxon>
        <taxon>Bacillales</taxon>
        <taxon>Alicyclobacillaceae</taxon>
        <taxon>Tumebacillus</taxon>
    </lineage>
</organism>
<evidence type="ECO:0000313" key="3">
    <source>
        <dbReference type="Proteomes" id="UP001208017"/>
    </source>
</evidence>
<feature type="transmembrane region" description="Helical" evidence="1">
    <location>
        <begin position="260"/>
        <end position="280"/>
    </location>
</feature>
<keyword evidence="1" id="KW-0812">Transmembrane</keyword>
<protein>
    <recommendedName>
        <fullName evidence="4">DUF2157 domain-containing protein</fullName>
    </recommendedName>
</protein>
<dbReference type="Proteomes" id="UP001208017">
    <property type="component" value="Unassembled WGS sequence"/>
</dbReference>
<keyword evidence="1" id="KW-0472">Membrane</keyword>
<reference evidence="2 3" key="1">
    <citation type="submission" date="2022-11" db="EMBL/GenBank/DDBJ databases">
        <title>Study of microbial diversity in lake waters.</title>
        <authorList>
            <person name="Zhang J."/>
        </authorList>
    </citation>
    <scope>NUCLEOTIDE SEQUENCE [LARGE SCALE GENOMIC DNA]</scope>
    <source>
        <strain evidence="2 3">DT12</strain>
    </source>
</reference>
<proteinExistence type="predicted"/>
<feature type="transmembrane region" description="Helical" evidence="1">
    <location>
        <begin position="124"/>
        <end position="142"/>
    </location>
</feature>
<gene>
    <name evidence="2" type="ORF">OS242_12820</name>
</gene>
<feature type="transmembrane region" description="Helical" evidence="1">
    <location>
        <begin position="233"/>
        <end position="254"/>
    </location>
</feature>
<evidence type="ECO:0008006" key="4">
    <source>
        <dbReference type="Google" id="ProtNLM"/>
    </source>
</evidence>
<comment type="caution">
    <text evidence="2">The sequence shown here is derived from an EMBL/GenBank/DDBJ whole genome shotgun (WGS) entry which is preliminary data.</text>
</comment>
<dbReference type="RefSeq" id="WP_267152091.1">
    <property type="nucleotide sequence ID" value="NZ_JAPMLT010000007.1"/>
</dbReference>
<feature type="transmembrane region" description="Helical" evidence="1">
    <location>
        <begin position="71"/>
        <end position="88"/>
    </location>
</feature>